<gene>
    <name evidence="2" type="ORF">TSPGSL018_13307</name>
</gene>
<proteinExistence type="predicted"/>
<name>A0A061R3M7_9CHLO</name>
<dbReference type="EMBL" id="GBEZ01020061">
    <property type="protein sequence ID" value="JAC66573.1"/>
    <property type="molecule type" value="Transcribed_RNA"/>
</dbReference>
<evidence type="ECO:0000256" key="1">
    <source>
        <dbReference type="SAM" id="MobiDB-lite"/>
    </source>
</evidence>
<feature type="non-terminal residue" evidence="2">
    <location>
        <position position="1"/>
    </location>
</feature>
<feature type="compositionally biased region" description="Basic and acidic residues" evidence="1">
    <location>
        <begin position="16"/>
        <end position="29"/>
    </location>
</feature>
<protein>
    <submittedName>
        <fullName evidence="2">Uncharacterized protein</fullName>
    </submittedName>
</protein>
<reference evidence="2" key="1">
    <citation type="submission" date="2014-05" db="EMBL/GenBank/DDBJ databases">
        <title>The transcriptome of the halophilic microalga Tetraselmis sp. GSL018 isolated from the Great Salt Lake, Utah.</title>
        <authorList>
            <person name="Jinkerson R.E."/>
            <person name="D'Adamo S."/>
            <person name="Posewitz M.C."/>
        </authorList>
    </citation>
    <scope>NUCLEOTIDE SEQUENCE</scope>
    <source>
        <strain evidence="2">GSL018</strain>
    </source>
</reference>
<sequence>KLKSHLQVEASASLKKGTEEQLPTRERQPENAALSQAERICMGATARQSCAHLGNCTRPRETAQPRREKAVPT</sequence>
<organism evidence="2">
    <name type="scientific">Tetraselmis sp. GSL018</name>
    <dbReference type="NCBI Taxonomy" id="582737"/>
    <lineage>
        <taxon>Eukaryota</taxon>
        <taxon>Viridiplantae</taxon>
        <taxon>Chlorophyta</taxon>
        <taxon>core chlorophytes</taxon>
        <taxon>Chlorodendrophyceae</taxon>
        <taxon>Chlorodendrales</taxon>
        <taxon>Chlorodendraceae</taxon>
        <taxon>Tetraselmis</taxon>
    </lineage>
</organism>
<feature type="region of interest" description="Disordered" evidence="1">
    <location>
        <begin position="1"/>
        <end position="34"/>
    </location>
</feature>
<dbReference type="AlphaFoldDB" id="A0A061R3M7"/>
<evidence type="ECO:0000313" key="2">
    <source>
        <dbReference type="EMBL" id="JAC66573.1"/>
    </source>
</evidence>
<accession>A0A061R3M7</accession>
<feature type="non-terminal residue" evidence="2">
    <location>
        <position position="73"/>
    </location>
</feature>